<comment type="caution">
    <text evidence="3">The sequence shown here is derived from an EMBL/GenBank/DDBJ whole genome shotgun (WGS) entry which is preliminary data.</text>
</comment>
<dbReference type="Proteomes" id="UP000657918">
    <property type="component" value="Chromosome 8"/>
</dbReference>
<feature type="transmembrane region" description="Helical" evidence="2">
    <location>
        <begin position="12"/>
        <end position="36"/>
    </location>
</feature>
<protein>
    <submittedName>
        <fullName evidence="3">Uncharacterized protein</fullName>
    </submittedName>
</protein>
<feature type="region of interest" description="Disordered" evidence="1">
    <location>
        <begin position="37"/>
        <end position="98"/>
    </location>
</feature>
<keyword evidence="2" id="KW-0472">Membrane</keyword>
<sequence length="173" mass="18231">MGSRKGAESSGTGIAAAIGAVAGAAMLVWGVGSVLFPSSTSDSEETKTMKAPGRDVRIPRESFERDAKGYFRDLREEERAGKSMGSREGSESSGTGIADAAGALAGAAPVGWGAGSAVFPSSTSGSEKTKTKTMKAPGRNVRISRESFERDPKGYFRDMINRRKEEKAGKFRE</sequence>
<dbReference type="AlphaFoldDB" id="A0A835JYS0"/>
<gene>
    <name evidence="3" type="ORF">SADUNF_Sadunf08G0088000</name>
</gene>
<dbReference type="EMBL" id="JADGMS010000008">
    <property type="protein sequence ID" value="KAF9677246.1"/>
    <property type="molecule type" value="Genomic_DNA"/>
</dbReference>
<name>A0A835JYS0_9ROSI</name>
<proteinExistence type="predicted"/>
<evidence type="ECO:0000256" key="2">
    <source>
        <dbReference type="SAM" id="Phobius"/>
    </source>
</evidence>
<dbReference type="PANTHER" id="PTHR33333:SF43">
    <property type="match status" value="1"/>
</dbReference>
<keyword evidence="4" id="KW-1185">Reference proteome</keyword>
<feature type="region of interest" description="Disordered" evidence="1">
    <location>
        <begin position="115"/>
        <end position="154"/>
    </location>
</feature>
<reference evidence="3 4" key="1">
    <citation type="submission" date="2020-10" db="EMBL/GenBank/DDBJ databases">
        <title>Plant Genome Project.</title>
        <authorList>
            <person name="Zhang R.-G."/>
        </authorList>
    </citation>
    <scope>NUCLEOTIDE SEQUENCE [LARGE SCALE GENOMIC DNA]</scope>
    <source>
        <strain evidence="3">FAFU-HL-1</strain>
        <tissue evidence="3">Leaf</tissue>
    </source>
</reference>
<evidence type="ECO:0000313" key="4">
    <source>
        <dbReference type="Proteomes" id="UP000657918"/>
    </source>
</evidence>
<dbReference type="OrthoDB" id="1724124at2759"/>
<evidence type="ECO:0000313" key="3">
    <source>
        <dbReference type="EMBL" id="KAF9677246.1"/>
    </source>
</evidence>
<organism evidence="3 4">
    <name type="scientific">Salix dunnii</name>
    <dbReference type="NCBI Taxonomy" id="1413687"/>
    <lineage>
        <taxon>Eukaryota</taxon>
        <taxon>Viridiplantae</taxon>
        <taxon>Streptophyta</taxon>
        <taxon>Embryophyta</taxon>
        <taxon>Tracheophyta</taxon>
        <taxon>Spermatophyta</taxon>
        <taxon>Magnoliopsida</taxon>
        <taxon>eudicotyledons</taxon>
        <taxon>Gunneridae</taxon>
        <taxon>Pentapetalae</taxon>
        <taxon>rosids</taxon>
        <taxon>fabids</taxon>
        <taxon>Malpighiales</taxon>
        <taxon>Salicaceae</taxon>
        <taxon>Saliceae</taxon>
        <taxon>Salix</taxon>
    </lineage>
</organism>
<feature type="compositionally biased region" description="Basic and acidic residues" evidence="1">
    <location>
        <begin position="143"/>
        <end position="154"/>
    </location>
</feature>
<keyword evidence="2" id="KW-0812">Transmembrane</keyword>
<feature type="compositionally biased region" description="Basic and acidic residues" evidence="1">
    <location>
        <begin position="44"/>
        <end position="81"/>
    </location>
</feature>
<feature type="compositionally biased region" description="Low complexity" evidence="1">
    <location>
        <begin position="82"/>
        <end position="98"/>
    </location>
</feature>
<accession>A0A835JYS0</accession>
<keyword evidence="2" id="KW-1133">Transmembrane helix</keyword>
<dbReference type="InterPro" id="IPR039926">
    <property type="entry name" value="Egg_app_1"/>
</dbReference>
<dbReference type="PANTHER" id="PTHR33333">
    <property type="entry name" value="ERYTHROCYTE MEMBRANE PROTEIN 1-LIKE"/>
    <property type="match status" value="1"/>
</dbReference>
<evidence type="ECO:0000256" key="1">
    <source>
        <dbReference type="SAM" id="MobiDB-lite"/>
    </source>
</evidence>
<feature type="compositionally biased region" description="Low complexity" evidence="1">
    <location>
        <begin position="115"/>
        <end position="126"/>
    </location>
</feature>